<dbReference type="GO" id="GO:0009423">
    <property type="term" value="P:chorismate biosynthetic process"/>
    <property type="evidence" value="ECO:0007669"/>
    <property type="project" value="UniProtKB-UniRule"/>
</dbReference>
<evidence type="ECO:0000256" key="6">
    <source>
        <dbReference type="ARBA" id="ARBA00022679"/>
    </source>
</evidence>
<comment type="subcellular location">
    <subcellularLocation>
        <location evidence="9">Cytoplasm</location>
    </subcellularLocation>
</comment>
<feature type="binding site" evidence="9">
    <location>
        <position position="21"/>
    </location>
    <ligand>
        <name>3-phosphoshikimate</name>
        <dbReference type="ChEBI" id="CHEBI:145989"/>
    </ligand>
</feature>
<feature type="binding site" evidence="9">
    <location>
        <position position="342"/>
    </location>
    <ligand>
        <name>3-phosphoshikimate</name>
        <dbReference type="ChEBI" id="CHEBI:145989"/>
    </ligand>
</feature>
<dbReference type="Pfam" id="PF00275">
    <property type="entry name" value="EPSP_synthase"/>
    <property type="match status" value="1"/>
</dbReference>
<dbReference type="RefSeq" id="WP_084127679.1">
    <property type="nucleotide sequence ID" value="NZ_FQUY01000010.1"/>
</dbReference>
<keyword evidence="5 9" id="KW-0028">Amino-acid biosynthesis</keyword>
<feature type="domain" description="Enolpyruvate transferase" evidence="10">
    <location>
        <begin position="6"/>
        <end position="423"/>
    </location>
</feature>
<evidence type="ECO:0000256" key="8">
    <source>
        <dbReference type="ARBA" id="ARBA00044633"/>
    </source>
</evidence>
<feature type="binding site" evidence="9">
    <location>
        <position position="26"/>
    </location>
    <ligand>
        <name>3-phosphoshikimate</name>
        <dbReference type="ChEBI" id="CHEBI:145989"/>
    </ligand>
</feature>
<dbReference type="Gene3D" id="3.65.10.10">
    <property type="entry name" value="Enolpyruvate transferase domain"/>
    <property type="match status" value="2"/>
</dbReference>
<evidence type="ECO:0000259" key="10">
    <source>
        <dbReference type="Pfam" id="PF00275"/>
    </source>
</evidence>
<feature type="binding site" evidence="9">
    <location>
        <position position="21"/>
    </location>
    <ligand>
        <name>phosphoenolpyruvate</name>
        <dbReference type="ChEBI" id="CHEBI:58702"/>
    </ligand>
</feature>
<evidence type="ECO:0000256" key="5">
    <source>
        <dbReference type="ARBA" id="ARBA00022605"/>
    </source>
</evidence>
<comment type="catalytic activity">
    <reaction evidence="8">
        <text>3-phosphoshikimate + phosphoenolpyruvate = 5-O-(1-carboxyvinyl)-3-phosphoshikimate + phosphate</text>
        <dbReference type="Rhea" id="RHEA:21256"/>
        <dbReference type="ChEBI" id="CHEBI:43474"/>
        <dbReference type="ChEBI" id="CHEBI:57701"/>
        <dbReference type="ChEBI" id="CHEBI:58702"/>
        <dbReference type="ChEBI" id="CHEBI:145989"/>
        <dbReference type="EC" id="2.5.1.19"/>
    </reaction>
    <physiologicalReaction direction="left-to-right" evidence="8">
        <dbReference type="Rhea" id="RHEA:21257"/>
    </physiologicalReaction>
</comment>
<evidence type="ECO:0000256" key="1">
    <source>
        <dbReference type="ARBA" id="ARBA00002174"/>
    </source>
</evidence>
<dbReference type="InterPro" id="IPR023193">
    <property type="entry name" value="EPSP_synthase_CS"/>
</dbReference>
<dbReference type="HAMAP" id="MF_00210">
    <property type="entry name" value="EPSP_synth"/>
    <property type="match status" value="1"/>
</dbReference>
<comment type="caution">
    <text evidence="9">Lacks conserved residue(s) required for the propagation of feature annotation.</text>
</comment>
<accession>A0A1M4YD61</accession>
<feature type="binding site" evidence="9">
    <location>
        <position position="167"/>
    </location>
    <ligand>
        <name>3-phosphoshikimate</name>
        <dbReference type="ChEBI" id="CHEBI:145989"/>
    </ligand>
</feature>
<reference evidence="12" key="1">
    <citation type="submission" date="2016-11" db="EMBL/GenBank/DDBJ databases">
        <authorList>
            <person name="Varghese N."/>
            <person name="Submissions S."/>
        </authorList>
    </citation>
    <scope>NUCLEOTIDE SEQUENCE [LARGE SCALE GENOMIC DNA]</scope>
    <source>
        <strain evidence="12">DSM 12395</strain>
    </source>
</reference>
<dbReference type="PANTHER" id="PTHR21090:SF5">
    <property type="entry name" value="PENTAFUNCTIONAL AROM POLYPEPTIDE"/>
    <property type="match status" value="1"/>
</dbReference>
<dbReference type="Proteomes" id="UP000184148">
    <property type="component" value="Unassembled WGS sequence"/>
</dbReference>
<dbReference type="CDD" id="cd01556">
    <property type="entry name" value="EPSP_synthase"/>
    <property type="match status" value="1"/>
</dbReference>
<keyword evidence="12" id="KW-1185">Reference proteome</keyword>
<dbReference type="EC" id="2.5.1.19" evidence="9"/>
<proteinExistence type="inferred from homology"/>
<dbReference type="OrthoDB" id="9809920at2"/>
<dbReference type="PIRSF" id="PIRSF000505">
    <property type="entry name" value="EPSPS"/>
    <property type="match status" value="1"/>
</dbReference>
<feature type="active site" description="Proton acceptor" evidence="9">
    <location>
        <position position="315"/>
    </location>
</feature>
<feature type="binding site" evidence="9">
    <location>
        <position position="122"/>
    </location>
    <ligand>
        <name>phosphoenolpyruvate</name>
        <dbReference type="ChEBI" id="CHEBI:58702"/>
    </ligand>
</feature>
<dbReference type="InterPro" id="IPR013792">
    <property type="entry name" value="RNA3'P_cycl/enolpyr_Trfase_a/b"/>
</dbReference>
<sequence length="429" mass="44944">MKLTINPVKKLRGTLSVPGDKSISHRAVMLGALARGITEVDHFLMGEDCLATVACFKAMGVPIEGPVAGRLRVHGVGLQGLREPADVLDAGNSGTTTRLLMGILAGQPFCSVITGDQSLRGRPMARVTGPLAEMGAVFLGRDHNNLLPMAVRGGRLKPIHYQSPVASAQIKSAILLAGLYAEGETSVTEPTRSRDHTERMLQAFGADIRVSGNTVTLKGFPELKGLKITVPGDISSAAFLMVAAAILPGSEVTLQGVGMNPTRDGLLDVLKQMGAGVEIINERQQGGEPVADIKISGGKLQSTKIAGPLIPRLIDEIPVLAVAAAYAEGTTEIRDAAELKVKESNRIATVARELKKFGVDIEELPDGLVIRGGKSLTGTTCQSYGDHRIAMAMAVAGLGAKGQTVIEGAQCIPVSFPGFNDALKLLSVE</sequence>
<feature type="binding site" evidence="9">
    <location>
        <position position="94"/>
    </location>
    <ligand>
        <name>phosphoenolpyruvate</name>
        <dbReference type="ChEBI" id="CHEBI:58702"/>
    </ligand>
</feature>
<dbReference type="EMBL" id="FQUY01000010">
    <property type="protein sequence ID" value="SHF03695.1"/>
    <property type="molecule type" value="Genomic_DNA"/>
</dbReference>
<name>A0A1M4YD61_9FIRM</name>
<dbReference type="PANTHER" id="PTHR21090">
    <property type="entry name" value="AROM/DEHYDROQUINATE SYNTHASE"/>
    <property type="match status" value="1"/>
</dbReference>
<comment type="subunit">
    <text evidence="9">Monomer.</text>
</comment>
<organism evidence="11 12">
    <name type="scientific">Desulforamulus putei DSM 12395</name>
    <dbReference type="NCBI Taxonomy" id="1121429"/>
    <lineage>
        <taxon>Bacteria</taxon>
        <taxon>Bacillati</taxon>
        <taxon>Bacillota</taxon>
        <taxon>Clostridia</taxon>
        <taxon>Eubacteriales</taxon>
        <taxon>Peptococcaceae</taxon>
        <taxon>Desulforamulus</taxon>
    </lineage>
</organism>
<dbReference type="FunFam" id="3.65.10.10:FF:000006">
    <property type="entry name" value="3-phosphoshikimate 1-carboxyvinyltransferase"/>
    <property type="match status" value="1"/>
</dbReference>
<protein>
    <recommendedName>
        <fullName evidence="9">3-phosphoshikimate 1-carboxyvinyltransferase</fullName>
        <ecNumber evidence="9">2.5.1.19</ecNumber>
    </recommendedName>
    <alternativeName>
        <fullName evidence="9">5-enolpyruvylshikimate-3-phosphate synthase</fullName>
        <shortName evidence="9">EPSP synthase</shortName>
        <shortName evidence="9">EPSPS</shortName>
    </alternativeName>
</protein>
<dbReference type="GO" id="GO:0009073">
    <property type="term" value="P:aromatic amino acid family biosynthetic process"/>
    <property type="evidence" value="ECO:0007669"/>
    <property type="project" value="UniProtKB-KW"/>
</dbReference>
<dbReference type="GO" id="GO:0005737">
    <property type="term" value="C:cytoplasm"/>
    <property type="evidence" value="ECO:0007669"/>
    <property type="project" value="UniProtKB-SubCell"/>
</dbReference>
<dbReference type="AlphaFoldDB" id="A0A1M4YD61"/>
<dbReference type="FunFam" id="3.65.10.10:FF:000005">
    <property type="entry name" value="3-phosphoshikimate 1-carboxyvinyltransferase"/>
    <property type="match status" value="1"/>
</dbReference>
<feature type="binding site" evidence="9">
    <location>
        <position position="315"/>
    </location>
    <ligand>
        <name>3-phosphoshikimate</name>
        <dbReference type="ChEBI" id="CHEBI:145989"/>
    </ligand>
</feature>
<comment type="similarity">
    <text evidence="3 9">Belongs to the EPSP synthase family.</text>
</comment>
<evidence type="ECO:0000256" key="9">
    <source>
        <dbReference type="HAMAP-Rule" id="MF_00210"/>
    </source>
</evidence>
<evidence type="ECO:0000256" key="2">
    <source>
        <dbReference type="ARBA" id="ARBA00004811"/>
    </source>
</evidence>
<feature type="binding site" evidence="9">
    <location>
        <position position="169"/>
    </location>
    <ligand>
        <name>3-phosphoshikimate</name>
        <dbReference type="ChEBI" id="CHEBI:145989"/>
    </ligand>
</feature>
<evidence type="ECO:0000313" key="11">
    <source>
        <dbReference type="EMBL" id="SHF03695.1"/>
    </source>
</evidence>
<dbReference type="GO" id="GO:0008652">
    <property type="term" value="P:amino acid biosynthetic process"/>
    <property type="evidence" value="ECO:0007669"/>
    <property type="project" value="UniProtKB-KW"/>
</dbReference>
<dbReference type="PROSITE" id="PS00104">
    <property type="entry name" value="EPSP_SYNTHASE_1"/>
    <property type="match status" value="1"/>
</dbReference>
<evidence type="ECO:0000256" key="3">
    <source>
        <dbReference type="ARBA" id="ARBA00009948"/>
    </source>
</evidence>
<keyword evidence="6 9" id="KW-0808">Transferase</keyword>
<dbReference type="STRING" id="1121429.SAMN02745133_01685"/>
<evidence type="ECO:0000256" key="4">
    <source>
        <dbReference type="ARBA" id="ARBA00022490"/>
    </source>
</evidence>
<dbReference type="InterPro" id="IPR006264">
    <property type="entry name" value="EPSP_synthase"/>
</dbReference>
<dbReference type="PROSITE" id="PS00885">
    <property type="entry name" value="EPSP_SYNTHASE_2"/>
    <property type="match status" value="1"/>
</dbReference>
<dbReference type="NCBIfam" id="TIGR01356">
    <property type="entry name" value="aroA"/>
    <property type="match status" value="1"/>
</dbReference>
<evidence type="ECO:0000256" key="7">
    <source>
        <dbReference type="ARBA" id="ARBA00023141"/>
    </source>
</evidence>
<dbReference type="InterPro" id="IPR001986">
    <property type="entry name" value="Enolpyruvate_Tfrase_dom"/>
</dbReference>
<keyword evidence="4 9" id="KW-0963">Cytoplasm</keyword>
<dbReference type="UniPathway" id="UPA00053">
    <property type="reaction ID" value="UER00089"/>
</dbReference>
<feature type="binding site" evidence="9">
    <location>
        <position position="346"/>
    </location>
    <ligand>
        <name>phosphoenolpyruvate</name>
        <dbReference type="ChEBI" id="CHEBI:58702"/>
    </ligand>
</feature>
<comment type="function">
    <text evidence="1 9">Catalyzes the transfer of the enolpyruvyl moiety of phosphoenolpyruvate (PEP) to the 5-hydroxyl of shikimate-3-phosphate (S3P) to produce enolpyruvyl shikimate-3-phosphate and inorganic phosphate.</text>
</comment>
<evidence type="ECO:0000313" key="12">
    <source>
        <dbReference type="Proteomes" id="UP000184148"/>
    </source>
</evidence>
<feature type="binding site" evidence="9">
    <location>
        <position position="22"/>
    </location>
    <ligand>
        <name>3-phosphoshikimate</name>
        <dbReference type="ChEBI" id="CHEBI:145989"/>
    </ligand>
</feature>
<comment type="pathway">
    <text evidence="2 9">Metabolic intermediate biosynthesis; chorismate biosynthesis; chorismate from D-erythrose 4-phosphate and phosphoenolpyruvate: step 6/7.</text>
</comment>
<feature type="binding site" evidence="9">
    <location>
        <position position="388"/>
    </location>
    <ligand>
        <name>phosphoenolpyruvate</name>
        <dbReference type="ChEBI" id="CHEBI:58702"/>
    </ligand>
</feature>
<dbReference type="InterPro" id="IPR036968">
    <property type="entry name" value="Enolpyruvate_Tfrase_sf"/>
</dbReference>
<keyword evidence="7 9" id="KW-0057">Aromatic amino acid biosynthesis</keyword>
<gene>
    <name evidence="9" type="primary">aroA</name>
    <name evidence="11" type="ORF">SAMN02745133_01685</name>
</gene>
<dbReference type="SUPFAM" id="SSF55205">
    <property type="entry name" value="EPT/RTPC-like"/>
    <property type="match status" value="1"/>
</dbReference>
<feature type="binding site" evidence="9">
    <location>
        <position position="169"/>
    </location>
    <ligand>
        <name>phosphoenolpyruvate</name>
        <dbReference type="ChEBI" id="CHEBI:58702"/>
    </ligand>
</feature>
<dbReference type="GO" id="GO:0003866">
    <property type="term" value="F:3-phosphoshikimate 1-carboxyvinyltransferase activity"/>
    <property type="evidence" value="ECO:0007669"/>
    <property type="project" value="UniProtKB-UniRule"/>
</dbReference>